<evidence type="ECO:0000259" key="1">
    <source>
        <dbReference type="Pfam" id="PF13086"/>
    </source>
</evidence>
<dbReference type="Proteomes" id="UP001162131">
    <property type="component" value="Unassembled WGS sequence"/>
</dbReference>
<protein>
    <recommendedName>
        <fullName evidence="1">DNA2/NAM7 helicase helicase domain-containing protein</fullName>
    </recommendedName>
</protein>
<dbReference type="InterPro" id="IPR041677">
    <property type="entry name" value="DNA2/NAM7_AAA_11"/>
</dbReference>
<name>A0AAU9J2H7_9CILI</name>
<proteinExistence type="predicted"/>
<gene>
    <name evidence="2" type="ORF">BSTOLATCC_MIC20629</name>
</gene>
<accession>A0AAU9J2H7</accession>
<organism evidence="2 3">
    <name type="scientific">Blepharisma stoltei</name>
    <dbReference type="NCBI Taxonomy" id="1481888"/>
    <lineage>
        <taxon>Eukaryota</taxon>
        <taxon>Sar</taxon>
        <taxon>Alveolata</taxon>
        <taxon>Ciliophora</taxon>
        <taxon>Postciliodesmatophora</taxon>
        <taxon>Heterotrichea</taxon>
        <taxon>Heterotrichida</taxon>
        <taxon>Blepharismidae</taxon>
        <taxon>Blepharisma</taxon>
    </lineage>
</organism>
<dbReference type="Gene3D" id="3.40.50.300">
    <property type="entry name" value="P-loop containing nucleotide triphosphate hydrolases"/>
    <property type="match status" value="1"/>
</dbReference>
<feature type="domain" description="DNA2/NAM7 helicase helicase" evidence="1">
    <location>
        <begin position="53"/>
        <end position="89"/>
    </location>
</feature>
<evidence type="ECO:0000313" key="3">
    <source>
        <dbReference type="Proteomes" id="UP001162131"/>
    </source>
</evidence>
<dbReference type="AlphaFoldDB" id="A0AAU9J2H7"/>
<comment type="caution">
    <text evidence="2">The sequence shown here is derived from an EMBL/GenBank/DDBJ whole genome shotgun (WGS) entry which is preliminary data.</text>
</comment>
<dbReference type="Pfam" id="PF13086">
    <property type="entry name" value="AAA_11"/>
    <property type="match status" value="1"/>
</dbReference>
<dbReference type="GO" id="GO:0004386">
    <property type="term" value="F:helicase activity"/>
    <property type="evidence" value="ECO:0007669"/>
    <property type="project" value="InterPro"/>
</dbReference>
<dbReference type="InterPro" id="IPR027417">
    <property type="entry name" value="P-loop_NTPase"/>
</dbReference>
<sequence length="121" mass="13807">MSIIALLTPCICANDRDEVLIKNLIPNIFINTYFRLLKNLFVNICKIIGISRLIRLDYFIIDDACQSVELSCLIPFVYNPRHAILIGDPTSSSQQFLEITITLPEDIIDLYMKDLKLSSTL</sequence>
<reference evidence="2" key="1">
    <citation type="submission" date="2021-09" db="EMBL/GenBank/DDBJ databases">
        <authorList>
            <consortium name="AG Swart"/>
            <person name="Singh M."/>
            <person name="Singh A."/>
            <person name="Seah K."/>
            <person name="Emmerich C."/>
        </authorList>
    </citation>
    <scope>NUCLEOTIDE SEQUENCE</scope>
    <source>
        <strain evidence="2">ATCC30299</strain>
    </source>
</reference>
<dbReference type="EMBL" id="CAJZBQ010000020">
    <property type="protein sequence ID" value="CAG9318147.1"/>
    <property type="molecule type" value="Genomic_DNA"/>
</dbReference>
<evidence type="ECO:0000313" key="2">
    <source>
        <dbReference type="EMBL" id="CAG9318147.1"/>
    </source>
</evidence>
<keyword evidence="3" id="KW-1185">Reference proteome</keyword>